<dbReference type="VEuPathDB" id="FungiDB:PV10_05825"/>
<organism evidence="2 3">
    <name type="scientific">Exophiala mesophila</name>
    <name type="common">Black yeast-like fungus</name>
    <dbReference type="NCBI Taxonomy" id="212818"/>
    <lineage>
        <taxon>Eukaryota</taxon>
        <taxon>Fungi</taxon>
        <taxon>Dikarya</taxon>
        <taxon>Ascomycota</taxon>
        <taxon>Pezizomycotina</taxon>
        <taxon>Eurotiomycetes</taxon>
        <taxon>Chaetothyriomycetidae</taxon>
        <taxon>Chaetothyriales</taxon>
        <taxon>Herpotrichiellaceae</taxon>
        <taxon>Exophiala</taxon>
    </lineage>
</organism>
<dbReference type="Proteomes" id="UP000288859">
    <property type="component" value="Unassembled WGS sequence"/>
</dbReference>
<evidence type="ECO:0000313" key="2">
    <source>
        <dbReference type="EMBL" id="RVX66204.1"/>
    </source>
</evidence>
<gene>
    <name evidence="2" type="ORF">B0A52_10096</name>
</gene>
<comment type="caution">
    <text evidence="2">The sequence shown here is derived from an EMBL/GenBank/DDBJ whole genome shotgun (WGS) entry which is preliminary data.</text>
</comment>
<proteinExistence type="predicted"/>
<dbReference type="EMBL" id="NAJM01000067">
    <property type="protein sequence ID" value="RVX66204.1"/>
    <property type="molecule type" value="Genomic_DNA"/>
</dbReference>
<feature type="region of interest" description="Disordered" evidence="1">
    <location>
        <begin position="213"/>
        <end position="234"/>
    </location>
</feature>
<accession>A0A438MT06</accession>
<protein>
    <submittedName>
        <fullName evidence="2">Uncharacterized protein</fullName>
    </submittedName>
</protein>
<reference evidence="2 3" key="1">
    <citation type="submission" date="2017-03" db="EMBL/GenBank/DDBJ databases">
        <title>Genomes of endolithic fungi from Antarctica.</title>
        <authorList>
            <person name="Coleine C."/>
            <person name="Masonjones S."/>
            <person name="Stajich J.E."/>
        </authorList>
    </citation>
    <scope>NUCLEOTIDE SEQUENCE [LARGE SCALE GENOMIC DNA]</scope>
    <source>
        <strain evidence="2 3">CCFEE 6314</strain>
    </source>
</reference>
<sequence>MSALKKFSLKAAYLVRRRRGQESHGPNDFQSPGSSAFDIVYKSDQMIQPVVEHSRHDEESGYKSMDATEPRLRVDTSAHEPTIVTEPGSILKHVKSIYSDGSSLADLSSISSTSILNEGQLRRENNNCAMYRVDSDWVTMISEPCDEHVNTMTTTGPTNATHYPTMSSLQEGFLPTEVFHRRAGPSVDKGLPSGLFIHEQADVTQTPQARGFGVETDANTPRQTTQTVASSEQRRWSDFSDLEFNDNSRRHIVQVQPGKWELVSEGSRHSMSHGLAPEQSRAWAGYSQARYDRHEPYHSHHGPSGKRQVVYQTEEARSGIQSEASGSEGSAAVYEQPIRYFAGSPEAMLYRSDPVRNPLWRAQNAHPLMNNLYAAVGQVATDFHATRLELEALHQQTMIDAHKVESLRVQLAQSSLKIREQSVQIENLKVLASPRSGKHHNHASVENPLDIQEGGDDAEYAQVPPSKSAASVTVSSPLADPFTDIVARVETRPSFVDSAGLHTHVRATTVTPK</sequence>
<feature type="region of interest" description="Disordered" evidence="1">
    <location>
        <begin position="434"/>
        <end position="473"/>
    </location>
</feature>
<dbReference type="AlphaFoldDB" id="A0A438MT06"/>
<evidence type="ECO:0000256" key="1">
    <source>
        <dbReference type="SAM" id="MobiDB-lite"/>
    </source>
</evidence>
<dbReference type="OrthoDB" id="10308919at2759"/>
<name>A0A438MT06_EXOME</name>
<feature type="compositionally biased region" description="Polar residues" evidence="1">
    <location>
        <begin position="217"/>
        <end position="231"/>
    </location>
</feature>
<evidence type="ECO:0000313" key="3">
    <source>
        <dbReference type="Proteomes" id="UP000288859"/>
    </source>
</evidence>